<sequence>MKVAYLSSFTSDTIGRASARTPSTHITAGGSASRAVTIVQFIGTVTSEASELGVETNSLWTWIRGVEI</sequence>
<accession>A0ACC1Q1Q2</accession>
<comment type="caution">
    <text evidence="1">The sequence shown here is derived from an EMBL/GenBank/DDBJ whole genome shotgun (WGS) entry which is preliminary data.</text>
</comment>
<dbReference type="EMBL" id="JANSHE010000626">
    <property type="protein sequence ID" value="KAJ3008611.1"/>
    <property type="molecule type" value="Genomic_DNA"/>
</dbReference>
<protein>
    <submittedName>
        <fullName evidence="1">Uncharacterized protein</fullName>
    </submittedName>
</protein>
<gene>
    <name evidence="1" type="ORF">NUW54_g3087</name>
</gene>
<keyword evidence="2" id="KW-1185">Reference proteome</keyword>
<proteinExistence type="predicted"/>
<reference evidence="1" key="1">
    <citation type="submission" date="2022-08" db="EMBL/GenBank/DDBJ databases">
        <title>Genome Sequence of Pycnoporus sanguineus.</title>
        <authorList>
            <person name="Buettner E."/>
        </authorList>
    </citation>
    <scope>NUCLEOTIDE SEQUENCE</scope>
    <source>
        <strain evidence="1">CG-C14</strain>
    </source>
</reference>
<evidence type="ECO:0000313" key="2">
    <source>
        <dbReference type="Proteomes" id="UP001144978"/>
    </source>
</evidence>
<name>A0ACC1Q1Q2_9APHY</name>
<organism evidence="1 2">
    <name type="scientific">Trametes sanguinea</name>
    <dbReference type="NCBI Taxonomy" id="158606"/>
    <lineage>
        <taxon>Eukaryota</taxon>
        <taxon>Fungi</taxon>
        <taxon>Dikarya</taxon>
        <taxon>Basidiomycota</taxon>
        <taxon>Agaricomycotina</taxon>
        <taxon>Agaricomycetes</taxon>
        <taxon>Polyporales</taxon>
        <taxon>Polyporaceae</taxon>
        <taxon>Trametes</taxon>
    </lineage>
</organism>
<dbReference type="Proteomes" id="UP001144978">
    <property type="component" value="Unassembled WGS sequence"/>
</dbReference>
<evidence type="ECO:0000313" key="1">
    <source>
        <dbReference type="EMBL" id="KAJ3008611.1"/>
    </source>
</evidence>